<evidence type="ECO:0000313" key="2">
    <source>
        <dbReference type="EMBL" id="GLJ58960.1"/>
    </source>
</evidence>
<evidence type="ECO:0000313" key="3">
    <source>
        <dbReference type="EMBL" id="GLJ59485.1"/>
    </source>
</evidence>
<proteinExistence type="predicted"/>
<dbReference type="EMBL" id="BSEH01000631">
    <property type="protein sequence ID" value="GLJ58960.1"/>
    <property type="molecule type" value="Genomic_DNA"/>
</dbReference>
<reference evidence="2" key="1">
    <citation type="submission" date="2022-12" db="EMBL/GenBank/DDBJ databases">
        <title>Chromosome-Level Genome Assembly of Japanese Cedar (Cryptomeriajaponica D. Don).</title>
        <authorList>
            <person name="Fujino T."/>
            <person name="Yamaguchi K."/>
            <person name="Yokoyama T."/>
            <person name="Hamanaka T."/>
            <person name="Harazono Y."/>
            <person name="Kamada H."/>
            <person name="Kobayashi W."/>
            <person name="Ujino-Ihara T."/>
            <person name="Uchiyama K."/>
            <person name="Matsumoto A."/>
            <person name="Izuno A."/>
            <person name="Tsumura Y."/>
            <person name="Toyoda A."/>
            <person name="Shigenobu S."/>
            <person name="Moriguchi Y."/>
            <person name="Ueno S."/>
            <person name="Kasahara M."/>
        </authorList>
    </citation>
    <scope>NUCLEOTIDE SEQUENCE</scope>
</reference>
<dbReference type="Proteomes" id="UP001234787">
    <property type="component" value="Unassembled WGS sequence"/>
</dbReference>
<dbReference type="AlphaFoldDB" id="A0AAD3RRJ0"/>
<name>A0AAD3RRJ0_CRYJA</name>
<protein>
    <submittedName>
        <fullName evidence="2">Uncharacterized protein</fullName>
    </submittedName>
</protein>
<accession>A0AAD3RRJ0</accession>
<feature type="region of interest" description="Disordered" evidence="1">
    <location>
        <begin position="130"/>
        <end position="154"/>
    </location>
</feature>
<evidence type="ECO:0000256" key="1">
    <source>
        <dbReference type="SAM" id="MobiDB-lite"/>
    </source>
</evidence>
<organism evidence="2 4">
    <name type="scientific">Cryptomeria japonica</name>
    <name type="common">Japanese cedar</name>
    <name type="synonym">Cupressus japonica</name>
    <dbReference type="NCBI Taxonomy" id="3369"/>
    <lineage>
        <taxon>Eukaryota</taxon>
        <taxon>Viridiplantae</taxon>
        <taxon>Streptophyta</taxon>
        <taxon>Embryophyta</taxon>
        <taxon>Tracheophyta</taxon>
        <taxon>Spermatophyta</taxon>
        <taxon>Pinopsida</taxon>
        <taxon>Pinidae</taxon>
        <taxon>Conifers II</taxon>
        <taxon>Cupressales</taxon>
        <taxon>Cupressaceae</taxon>
        <taxon>Cryptomeria</taxon>
    </lineage>
</organism>
<feature type="region of interest" description="Disordered" evidence="1">
    <location>
        <begin position="218"/>
        <end position="245"/>
    </location>
</feature>
<evidence type="ECO:0000313" key="4">
    <source>
        <dbReference type="Proteomes" id="UP001234787"/>
    </source>
</evidence>
<keyword evidence="4" id="KW-1185">Reference proteome</keyword>
<sequence length="283" mass="30178">MENAVAVSLGKIRGGSLERLWRAIYKSNVAKLLVGVRRDQIGDKDHPASAVAKAEPKAAAIKVGASIDHRLERIGTYVLADSGAYPVVESLVPSVDTGSYVAAKVDGTKQAIAKALAVDRKQAHLNKLTPQKQGWVEQQIRTQNPQAQRDPDPDAYPLVEDPEAYLVSDSLVTVDPRPVNDLGEGIGEGHRGISPRSIGITPAPILYTRRRDQGIDIRGNKNRGGLGCKSKGRVSETELKGSSDSGFSSIAGQAALSDMLERSGINSRRSKLCKGISKGGVNI</sequence>
<dbReference type="EMBL" id="BSEH01000961">
    <property type="protein sequence ID" value="GLJ59485.1"/>
    <property type="molecule type" value="Genomic_DNA"/>
</dbReference>
<comment type="caution">
    <text evidence="2">The sequence shown here is derived from an EMBL/GenBank/DDBJ whole genome shotgun (WGS) entry which is preliminary data.</text>
</comment>
<gene>
    <name evidence="2" type="ORF">SUGI_1486290</name>
    <name evidence="3" type="ORF">SUGI_1510470</name>
</gene>